<dbReference type="OrthoDB" id="9812943at2"/>
<dbReference type="AlphaFoldDB" id="A0A4Q0T538"/>
<dbReference type="Proteomes" id="UP000289437">
    <property type="component" value="Unassembled WGS sequence"/>
</dbReference>
<proteinExistence type="inferred from homology"/>
<feature type="binding site" evidence="5">
    <location>
        <begin position="11"/>
        <end position="16"/>
    </location>
    <ligand>
        <name>ATP</name>
        <dbReference type="ChEBI" id="CHEBI:30616"/>
    </ligand>
</feature>
<evidence type="ECO:0000256" key="1">
    <source>
        <dbReference type="ARBA" id="ARBA00009018"/>
    </source>
</evidence>
<comment type="similarity">
    <text evidence="1 5">Belongs to the CoaE family.</text>
</comment>
<dbReference type="Gene3D" id="3.40.50.300">
    <property type="entry name" value="P-loop containing nucleotide triphosphate hydrolases"/>
    <property type="match status" value="1"/>
</dbReference>
<comment type="pathway">
    <text evidence="5">Cofactor biosynthesis; coenzyme A biosynthesis; CoA from (R)-pantothenate: step 5/5.</text>
</comment>
<keyword evidence="3 5" id="KW-0067">ATP-binding</keyword>
<dbReference type="RefSeq" id="WP_128911844.1">
    <property type="nucleotide sequence ID" value="NZ_RDSM01000001.1"/>
</dbReference>
<dbReference type="PROSITE" id="PS51219">
    <property type="entry name" value="DPCK"/>
    <property type="match status" value="1"/>
</dbReference>
<dbReference type="PANTHER" id="PTHR10695">
    <property type="entry name" value="DEPHOSPHO-COA KINASE-RELATED"/>
    <property type="match status" value="1"/>
</dbReference>
<evidence type="ECO:0000256" key="6">
    <source>
        <dbReference type="NCBIfam" id="TIGR00152"/>
    </source>
</evidence>
<accession>A0A4Q0T538</accession>
<keyword evidence="5 7" id="KW-0418">Kinase</keyword>
<gene>
    <name evidence="5" type="primary">coaE</name>
    <name evidence="7" type="ORF">GRAN_1030</name>
</gene>
<dbReference type="InterPro" id="IPR001977">
    <property type="entry name" value="Depp_CoAkinase"/>
</dbReference>
<name>A0A4Q0T538_9BACT</name>
<dbReference type="PANTHER" id="PTHR10695:SF46">
    <property type="entry name" value="BIFUNCTIONAL COENZYME A SYNTHASE-RELATED"/>
    <property type="match status" value="1"/>
</dbReference>
<dbReference type="CDD" id="cd02022">
    <property type="entry name" value="DPCK"/>
    <property type="match status" value="1"/>
</dbReference>
<evidence type="ECO:0000256" key="3">
    <source>
        <dbReference type="ARBA" id="ARBA00022840"/>
    </source>
</evidence>
<comment type="catalytic activity">
    <reaction evidence="5">
        <text>3'-dephospho-CoA + ATP = ADP + CoA + H(+)</text>
        <dbReference type="Rhea" id="RHEA:18245"/>
        <dbReference type="ChEBI" id="CHEBI:15378"/>
        <dbReference type="ChEBI" id="CHEBI:30616"/>
        <dbReference type="ChEBI" id="CHEBI:57287"/>
        <dbReference type="ChEBI" id="CHEBI:57328"/>
        <dbReference type="ChEBI" id="CHEBI:456216"/>
        <dbReference type="EC" id="2.7.1.24"/>
    </reaction>
</comment>
<keyword evidence="4 5" id="KW-0173">Coenzyme A biosynthesis</keyword>
<evidence type="ECO:0000256" key="2">
    <source>
        <dbReference type="ARBA" id="ARBA00022741"/>
    </source>
</evidence>
<evidence type="ECO:0000313" key="8">
    <source>
        <dbReference type="Proteomes" id="UP000289437"/>
    </source>
</evidence>
<keyword evidence="8" id="KW-1185">Reference proteome</keyword>
<dbReference type="EMBL" id="RDSM01000001">
    <property type="protein sequence ID" value="RXH57720.1"/>
    <property type="molecule type" value="Genomic_DNA"/>
</dbReference>
<dbReference type="UniPathway" id="UPA00241">
    <property type="reaction ID" value="UER00356"/>
</dbReference>
<dbReference type="HAMAP" id="MF_00376">
    <property type="entry name" value="Dephospho_CoA_kinase"/>
    <property type="match status" value="1"/>
</dbReference>
<keyword evidence="5" id="KW-0808">Transferase</keyword>
<evidence type="ECO:0000313" key="7">
    <source>
        <dbReference type="EMBL" id="RXH57720.1"/>
    </source>
</evidence>
<comment type="function">
    <text evidence="5">Catalyzes the phosphorylation of the 3'-hydroxyl group of dephosphocoenzyme A to form coenzyme A.</text>
</comment>
<keyword evidence="2 5" id="KW-0547">Nucleotide-binding</keyword>
<reference evidence="7 8" key="1">
    <citation type="submission" date="2018-11" db="EMBL/GenBank/DDBJ databases">
        <authorList>
            <person name="Mardanov A.V."/>
            <person name="Ravin N.V."/>
            <person name="Dedysh S.N."/>
        </authorList>
    </citation>
    <scope>NUCLEOTIDE SEQUENCE [LARGE SCALE GENOMIC DNA]</scope>
    <source>
        <strain evidence="7 8">AF10</strain>
    </source>
</reference>
<dbReference type="EC" id="2.7.1.24" evidence="5 6"/>
<dbReference type="GO" id="GO:0005524">
    <property type="term" value="F:ATP binding"/>
    <property type="evidence" value="ECO:0007669"/>
    <property type="project" value="UniProtKB-UniRule"/>
</dbReference>
<evidence type="ECO:0000256" key="5">
    <source>
        <dbReference type="HAMAP-Rule" id="MF_00376"/>
    </source>
</evidence>
<sequence length="226" mass="24316">MLRVGLTGNLGSGKSTVASLFEKRGAHVLQSDAIGRELMQPGKPVFDAIVALFGPGVLQPDGTLDRPALARIAFAEGHAKELNAIVHPAVIARQGELAEAIEAQNPSAVLLVESALLFDPKHPSRDPRAGRFARILLVTASEDDKLERFLRRTGSAADRPEVRKAEARRRLALQVSDEVAVPLADHVIRNDGSLGGLERQVEALWPILADAARVPELLQDSTESLQ</sequence>
<dbReference type="InterPro" id="IPR027417">
    <property type="entry name" value="P-loop_NTPase"/>
</dbReference>
<comment type="subcellular location">
    <subcellularLocation>
        <location evidence="5">Cytoplasm</location>
    </subcellularLocation>
</comment>
<dbReference type="Pfam" id="PF01121">
    <property type="entry name" value="CoaE"/>
    <property type="match status" value="1"/>
</dbReference>
<dbReference type="SUPFAM" id="SSF52540">
    <property type="entry name" value="P-loop containing nucleoside triphosphate hydrolases"/>
    <property type="match status" value="1"/>
</dbReference>
<keyword evidence="5" id="KW-0963">Cytoplasm</keyword>
<dbReference type="GO" id="GO:0015937">
    <property type="term" value="P:coenzyme A biosynthetic process"/>
    <property type="evidence" value="ECO:0007669"/>
    <property type="project" value="UniProtKB-UniRule"/>
</dbReference>
<organism evidence="7 8">
    <name type="scientific">Granulicella sibirica</name>
    <dbReference type="NCBI Taxonomy" id="2479048"/>
    <lineage>
        <taxon>Bacteria</taxon>
        <taxon>Pseudomonadati</taxon>
        <taxon>Acidobacteriota</taxon>
        <taxon>Terriglobia</taxon>
        <taxon>Terriglobales</taxon>
        <taxon>Acidobacteriaceae</taxon>
        <taxon>Granulicella</taxon>
    </lineage>
</organism>
<reference evidence="8" key="2">
    <citation type="submission" date="2019-02" db="EMBL/GenBank/DDBJ databases">
        <title>Granulicella sibirica sp. nov., a psychrotolerant acidobacterium isolated from an organic soil layer in forested tundra, West Siberia.</title>
        <authorList>
            <person name="Oshkin I.Y."/>
            <person name="Kulichevskaya I.S."/>
            <person name="Rijpstra W.I.C."/>
            <person name="Sinninghe Damste J.S."/>
            <person name="Rakitin A.L."/>
            <person name="Ravin N.V."/>
            <person name="Dedysh S.N."/>
        </authorList>
    </citation>
    <scope>NUCLEOTIDE SEQUENCE [LARGE SCALE GENOMIC DNA]</scope>
    <source>
        <strain evidence="8">AF10</strain>
    </source>
</reference>
<dbReference type="NCBIfam" id="TIGR00152">
    <property type="entry name" value="dephospho-CoA kinase"/>
    <property type="match status" value="1"/>
</dbReference>
<comment type="caution">
    <text evidence="7">The sequence shown here is derived from an EMBL/GenBank/DDBJ whole genome shotgun (WGS) entry which is preliminary data.</text>
</comment>
<dbReference type="GO" id="GO:0005737">
    <property type="term" value="C:cytoplasm"/>
    <property type="evidence" value="ECO:0007669"/>
    <property type="project" value="UniProtKB-SubCell"/>
</dbReference>
<evidence type="ECO:0000256" key="4">
    <source>
        <dbReference type="ARBA" id="ARBA00022993"/>
    </source>
</evidence>
<dbReference type="GO" id="GO:0004140">
    <property type="term" value="F:dephospho-CoA kinase activity"/>
    <property type="evidence" value="ECO:0007669"/>
    <property type="project" value="UniProtKB-UniRule"/>
</dbReference>
<protein>
    <recommendedName>
        <fullName evidence="5 6">Dephospho-CoA kinase</fullName>
        <ecNumber evidence="5 6">2.7.1.24</ecNumber>
    </recommendedName>
    <alternativeName>
        <fullName evidence="5">Dephosphocoenzyme A kinase</fullName>
    </alternativeName>
</protein>